<dbReference type="Proteomes" id="UP000435036">
    <property type="component" value="Unassembled WGS sequence"/>
</dbReference>
<keyword evidence="1" id="KW-1133">Transmembrane helix</keyword>
<keyword evidence="1" id="KW-0812">Transmembrane</keyword>
<reference evidence="2 3" key="1">
    <citation type="submission" date="2019-12" db="EMBL/GenBank/DDBJ databases">
        <authorList>
            <person name="Dong K."/>
        </authorList>
    </citation>
    <scope>NUCLEOTIDE SEQUENCE [LARGE SCALE GENOMIC DNA]</scope>
    <source>
        <strain evidence="2 3">JCM 31225</strain>
    </source>
</reference>
<evidence type="ECO:0008006" key="4">
    <source>
        <dbReference type="Google" id="ProtNLM"/>
    </source>
</evidence>
<accession>A0A6N8L1J1</accession>
<sequence>MSKWSLLIMLLTLGIMAYGVQPIQKLLYSPAFWIVLLVFAALFSIRLQTVIDEQGVLVHFLPFIRKKLFRWEEIHAAELKRYSLSDYGGWGYRFGSQGIAFTTQGNKGLAIELQQGKKYLIGTQKPAEVQAVLDYYLYNKK</sequence>
<feature type="transmembrane region" description="Helical" evidence="1">
    <location>
        <begin position="27"/>
        <end position="45"/>
    </location>
</feature>
<protein>
    <recommendedName>
        <fullName evidence="4">Bacterial Pleckstrin homology domain-containing protein</fullName>
    </recommendedName>
</protein>
<gene>
    <name evidence="2" type="ORF">GQF63_10085</name>
</gene>
<dbReference type="RefSeq" id="WP_160369103.1">
    <property type="nucleotide sequence ID" value="NZ_WSQA01000006.1"/>
</dbReference>
<comment type="caution">
    <text evidence="2">The sequence shown here is derived from an EMBL/GenBank/DDBJ whole genome shotgun (WGS) entry which is preliminary data.</text>
</comment>
<proteinExistence type="predicted"/>
<keyword evidence="1" id="KW-0472">Membrane</keyword>
<dbReference type="OrthoDB" id="582675at2"/>
<evidence type="ECO:0000313" key="3">
    <source>
        <dbReference type="Proteomes" id="UP000435036"/>
    </source>
</evidence>
<organism evidence="2 3">
    <name type="scientific">Sphingobacterium humi</name>
    <dbReference type="NCBI Taxonomy" id="1796905"/>
    <lineage>
        <taxon>Bacteria</taxon>
        <taxon>Pseudomonadati</taxon>
        <taxon>Bacteroidota</taxon>
        <taxon>Sphingobacteriia</taxon>
        <taxon>Sphingobacteriales</taxon>
        <taxon>Sphingobacteriaceae</taxon>
        <taxon>Sphingobacterium</taxon>
    </lineage>
</organism>
<evidence type="ECO:0000313" key="2">
    <source>
        <dbReference type="EMBL" id="MVZ62371.1"/>
    </source>
</evidence>
<dbReference type="AlphaFoldDB" id="A0A6N8L1J1"/>
<keyword evidence="3" id="KW-1185">Reference proteome</keyword>
<evidence type="ECO:0000256" key="1">
    <source>
        <dbReference type="SAM" id="Phobius"/>
    </source>
</evidence>
<dbReference type="EMBL" id="WSQA01000006">
    <property type="protein sequence ID" value="MVZ62371.1"/>
    <property type="molecule type" value="Genomic_DNA"/>
</dbReference>
<name>A0A6N8L1J1_9SPHI</name>